<reference evidence="1" key="1">
    <citation type="submission" date="2021-03" db="EMBL/GenBank/DDBJ databases">
        <title>Whole Genome Sequence of Bradyrhizobium sp. Strain 144S4.</title>
        <authorList>
            <person name="Bromfield E.S.P."/>
            <person name="Cloutier S."/>
        </authorList>
    </citation>
    <scope>NUCLEOTIDE SEQUENCE [LARGE SCALE GENOMIC DNA]</scope>
    <source>
        <strain evidence="1">144S4</strain>
    </source>
</reference>
<dbReference type="RefSeq" id="WP_208085273.1">
    <property type="nucleotide sequence ID" value="NZ_CP086136.1"/>
</dbReference>
<dbReference type="KEGG" id="bban:J4G43_015370"/>
<dbReference type="EMBL" id="CP086136">
    <property type="protein sequence ID" value="UEM15458.1"/>
    <property type="molecule type" value="Genomic_DNA"/>
</dbReference>
<reference evidence="2 3" key="2">
    <citation type="journal article" date="2022" name="Int. J. Syst. Evol. Microbiol.">
        <title>Strains of Bradyrhizobium barranii sp. nov. associated with legumes native to Canada are symbionts of soybeans and belong to different subspecies (subsp. barranii subsp. nov. and subsp. apii subsp. nov.) and symbiovars (sv. glycinearum and sv. septentrionale).</title>
        <authorList>
            <person name="Bromfield E.S.P."/>
            <person name="Cloutier S."/>
            <person name="Wasai-Hara S."/>
            <person name="Minamisawa K."/>
        </authorList>
    </citation>
    <scope>NUCLEOTIDE SEQUENCE [LARGE SCALE GENOMIC DNA]</scope>
    <source>
        <strain evidence="2 3">144S4</strain>
    </source>
</reference>
<evidence type="ECO:0000313" key="1">
    <source>
        <dbReference type="EMBL" id="MBO1862623.1"/>
    </source>
</evidence>
<dbReference type="EMBL" id="JAGEMI010000001">
    <property type="protein sequence ID" value="MBO1862623.1"/>
    <property type="molecule type" value="Genomic_DNA"/>
</dbReference>
<evidence type="ECO:0000313" key="2">
    <source>
        <dbReference type="EMBL" id="UEM15458.1"/>
    </source>
</evidence>
<dbReference type="AlphaFoldDB" id="A0A939M4T3"/>
<proteinExistence type="predicted"/>
<protein>
    <submittedName>
        <fullName evidence="1">Uncharacterized protein</fullName>
    </submittedName>
</protein>
<accession>A0A939M4T3</accession>
<sequence length="121" mass="13883">MATKSLNWRLPDTRSAHRRFSNYVVFFADHKGRKDFYPLKKLILAENLYFKLAYGSVAGEKFFDVDQNLVAIQWVQLLGVDTDDPTIVRKAIEDGTAYQLYCSIPGAGNEIFVDNLFRTLN</sequence>
<name>A0A939M4T3_9BRAD</name>
<evidence type="ECO:0000313" key="3">
    <source>
        <dbReference type="Proteomes" id="UP000664702"/>
    </source>
</evidence>
<gene>
    <name evidence="2" type="ORF">J4G43_015370</name>
    <name evidence="1" type="ORF">J4G43_17475</name>
</gene>
<dbReference type="Proteomes" id="UP000664702">
    <property type="component" value="Chromosome"/>
</dbReference>
<organism evidence="1">
    <name type="scientific">Bradyrhizobium barranii subsp. barranii</name>
    <dbReference type="NCBI Taxonomy" id="2823807"/>
    <lineage>
        <taxon>Bacteria</taxon>
        <taxon>Pseudomonadati</taxon>
        <taxon>Pseudomonadota</taxon>
        <taxon>Alphaproteobacteria</taxon>
        <taxon>Hyphomicrobiales</taxon>
        <taxon>Nitrobacteraceae</taxon>
        <taxon>Bradyrhizobium</taxon>
        <taxon>Bradyrhizobium barranii</taxon>
    </lineage>
</organism>